<dbReference type="AlphaFoldDB" id="A0A058ZHQ7"/>
<evidence type="ECO:0000313" key="2">
    <source>
        <dbReference type="EMBL" id="KCV81169.1"/>
    </source>
</evidence>
<dbReference type="STRING" id="1461693.ATO10_13349"/>
<proteinExistence type="predicted"/>
<sequence length="73" mass="7712">MDTDLFLVIGVVLGGLAIPSLLNAYSEGRPPRFAAMLAIAAGALIVLAVTNNPVGYKLEDIPDVFTRVIGRML</sequence>
<dbReference type="Proteomes" id="UP000024836">
    <property type="component" value="Unassembled WGS sequence"/>
</dbReference>
<evidence type="ECO:0000313" key="3">
    <source>
        <dbReference type="Proteomes" id="UP000024836"/>
    </source>
</evidence>
<comment type="caution">
    <text evidence="2">The sequence shown here is derived from an EMBL/GenBank/DDBJ whole genome shotgun (WGS) entry which is preliminary data.</text>
</comment>
<evidence type="ECO:0000256" key="1">
    <source>
        <dbReference type="SAM" id="Phobius"/>
    </source>
</evidence>
<feature type="transmembrane region" description="Helical" evidence="1">
    <location>
        <begin position="33"/>
        <end position="50"/>
    </location>
</feature>
<reference evidence="2 3" key="1">
    <citation type="submission" date="2013-04" db="EMBL/GenBank/DDBJ databases">
        <title>Shimia sp. 22II-S11-Z10 Genome Sequencing.</title>
        <authorList>
            <person name="Lai Q."/>
            <person name="Li G."/>
            <person name="Shao Z."/>
        </authorList>
    </citation>
    <scope>NUCLEOTIDE SEQUENCE [LARGE SCALE GENOMIC DNA]</scope>
    <source>
        <strain evidence="3">22II-S11-Z10</strain>
    </source>
</reference>
<keyword evidence="1" id="KW-1133">Transmembrane helix</keyword>
<gene>
    <name evidence="2" type="ORF">ATO10_13349</name>
</gene>
<keyword evidence="3" id="KW-1185">Reference proteome</keyword>
<organism evidence="2 3">
    <name type="scientific">Actibacterium atlanticum</name>
    <dbReference type="NCBI Taxonomy" id="1461693"/>
    <lineage>
        <taxon>Bacteria</taxon>
        <taxon>Pseudomonadati</taxon>
        <taxon>Pseudomonadota</taxon>
        <taxon>Alphaproteobacteria</taxon>
        <taxon>Rhodobacterales</taxon>
        <taxon>Roseobacteraceae</taxon>
        <taxon>Actibacterium</taxon>
    </lineage>
</organism>
<keyword evidence="1" id="KW-0812">Transmembrane</keyword>
<protein>
    <recommendedName>
        <fullName evidence="4">50S ribosomal protein L35</fullName>
    </recommendedName>
</protein>
<name>A0A058ZHQ7_9RHOB</name>
<feature type="transmembrane region" description="Helical" evidence="1">
    <location>
        <begin position="6"/>
        <end position="26"/>
    </location>
</feature>
<dbReference type="eggNOG" id="ENOG50331YQ">
    <property type="taxonomic scope" value="Bacteria"/>
</dbReference>
<accession>A0A058ZHQ7</accession>
<keyword evidence="1" id="KW-0472">Membrane</keyword>
<dbReference type="EMBL" id="AQQY01000010">
    <property type="protein sequence ID" value="KCV81169.1"/>
    <property type="molecule type" value="Genomic_DNA"/>
</dbReference>
<dbReference type="RefSeq" id="WP_035252419.1">
    <property type="nucleotide sequence ID" value="NZ_AQQY01000010.1"/>
</dbReference>
<evidence type="ECO:0008006" key="4">
    <source>
        <dbReference type="Google" id="ProtNLM"/>
    </source>
</evidence>